<accession>A0A645FQF2</accession>
<proteinExistence type="predicted"/>
<name>A0A645FQF2_9ZZZZ</name>
<dbReference type="InterPro" id="IPR050245">
    <property type="entry name" value="PrsA_foldase"/>
</dbReference>
<dbReference type="PANTHER" id="PTHR47245:SF2">
    <property type="entry name" value="PEPTIDYL-PROLYL CIS-TRANS ISOMERASE HP_0175-RELATED"/>
    <property type="match status" value="1"/>
</dbReference>
<sequence>MSAERIVPSEEAAALRLAELDRLLPRGLPESNRAELMRVAASENYRWNVALQEYLGCVAPEVIAVSDAEVEQFYRLNQNRFRLPEQYRFGVIRILKDRPDAKDRAEAVRARLLQGEDFERVAAEVDPEGSVMPEMNLLELLRQGDPALPVGKISRVLEDQAAYCLIKVHSKTPGRFIPFDEIAPYLRLQLTSEKTAAALELILRGELKKVKVRFNIE</sequence>
<dbReference type="InterPro" id="IPR046357">
    <property type="entry name" value="PPIase_dom_sf"/>
</dbReference>
<dbReference type="GO" id="GO:0003755">
    <property type="term" value="F:peptidyl-prolyl cis-trans isomerase activity"/>
    <property type="evidence" value="ECO:0007669"/>
    <property type="project" value="InterPro"/>
</dbReference>
<gene>
    <name evidence="2" type="ORF">SDC9_164002</name>
</gene>
<evidence type="ECO:0000313" key="2">
    <source>
        <dbReference type="EMBL" id="MPN16657.1"/>
    </source>
</evidence>
<organism evidence="2">
    <name type="scientific">bioreactor metagenome</name>
    <dbReference type="NCBI Taxonomy" id="1076179"/>
    <lineage>
        <taxon>unclassified sequences</taxon>
        <taxon>metagenomes</taxon>
        <taxon>ecological metagenomes</taxon>
    </lineage>
</organism>
<dbReference type="Gene3D" id="3.10.50.40">
    <property type="match status" value="1"/>
</dbReference>
<dbReference type="InterPro" id="IPR000297">
    <property type="entry name" value="PPIase_PpiC"/>
</dbReference>
<dbReference type="SUPFAM" id="SSF54534">
    <property type="entry name" value="FKBP-like"/>
    <property type="match status" value="1"/>
</dbReference>
<dbReference type="Pfam" id="PF13145">
    <property type="entry name" value="Rotamase_2"/>
    <property type="match status" value="1"/>
</dbReference>
<evidence type="ECO:0000259" key="1">
    <source>
        <dbReference type="Pfam" id="PF13145"/>
    </source>
</evidence>
<protein>
    <recommendedName>
        <fullName evidence="1">PpiC domain-containing protein</fullName>
    </recommendedName>
</protein>
<dbReference type="AlphaFoldDB" id="A0A645FQF2"/>
<dbReference type="EMBL" id="VSSQ01063648">
    <property type="protein sequence ID" value="MPN16657.1"/>
    <property type="molecule type" value="Genomic_DNA"/>
</dbReference>
<dbReference type="Gene3D" id="1.10.4030.10">
    <property type="entry name" value="Porin chaperone SurA, peptide-binding domain"/>
    <property type="match status" value="1"/>
</dbReference>
<reference evidence="2" key="1">
    <citation type="submission" date="2019-08" db="EMBL/GenBank/DDBJ databases">
        <authorList>
            <person name="Kucharzyk K."/>
            <person name="Murdoch R.W."/>
            <person name="Higgins S."/>
            <person name="Loffler F."/>
        </authorList>
    </citation>
    <scope>NUCLEOTIDE SEQUENCE</scope>
</reference>
<comment type="caution">
    <text evidence="2">The sequence shown here is derived from an EMBL/GenBank/DDBJ whole genome shotgun (WGS) entry which is preliminary data.</text>
</comment>
<feature type="domain" description="PpiC" evidence="1">
    <location>
        <begin position="65"/>
        <end position="183"/>
    </location>
</feature>
<dbReference type="PANTHER" id="PTHR47245">
    <property type="entry name" value="PEPTIDYLPROLYL ISOMERASE"/>
    <property type="match status" value="1"/>
</dbReference>